<reference evidence="2 3" key="1">
    <citation type="journal article" date="2019" name="G3 (Bethesda)">
        <title>Sequencing of a Wild Apple (Malus baccata) Genome Unravels the Differences Between Cultivated and Wild Apple Species Regarding Disease Resistance and Cold Tolerance.</title>
        <authorList>
            <person name="Chen X."/>
        </authorList>
    </citation>
    <scope>NUCLEOTIDE SEQUENCE [LARGE SCALE GENOMIC DNA]</scope>
    <source>
        <strain evidence="3">cv. Shandingzi</strain>
        <tissue evidence="2">Leaves</tissue>
    </source>
</reference>
<comment type="caution">
    <text evidence="2">The sequence shown here is derived from an EMBL/GenBank/DDBJ whole genome shotgun (WGS) entry which is preliminary data.</text>
</comment>
<keyword evidence="1" id="KW-0812">Transmembrane</keyword>
<accession>A0A540MXX0</accession>
<feature type="transmembrane region" description="Helical" evidence="1">
    <location>
        <begin position="26"/>
        <end position="47"/>
    </location>
</feature>
<dbReference type="EMBL" id="VIEB01000152">
    <property type="protein sequence ID" value="TQE03636.1"/>
    <property type="molecule type" value="Genomic_DNA"/>
</dbReference>
<evidence type="ECO:0000256" key="1">
    <source>
        <dbReference type="SAM" id="Phobius"/>
    </source>
</evidence>
<dbReference type="Proteomes" id="UP000315295">
    <property type="component" value="Unassembled WGS sequence"/>
</dbReference>
<protein>
    <submittedName>
        <fullName evidence="2">Uncharacterized protein</fullName>
    </submittedName>
</protein>
<keyword evidence="1" id="KW-0472">Membrane</keyword>
<proteinExistence type="predicted"/>
<organism evidence="2 3">
    <name type="scientific">Malus baccata</name>
    <name type="common">Siberian crab apple</name>
    <name type="synonym">Pyrus baccata</name>
    <dbReference type="NCBI Taxonomy" id="106549"/>
    <lineage>
        <taxon>Eukaryota</taxon>
        <taxon>Viridiplantae</taxon>
        <taxon>Streptophyta</taxon>
        <taxon>Embryophyta</taxon>
        <taxon>Tracheophyta</taxon>
        <taxon>Spermatophyta</taxon>
        <taxon>Magnoliopsida</taxon>
        <taxon>eudicotyledons</taxon>
        <taxon>Gunneridae</taxon>
        <taxon>Pentapetalae</taxon>
        <taxon>rosids</taxon>
        <taxon>fabids</taxon>
        <taxon>Rosales</taxon>
        <taxon>Rosaceae</taxon>
        <taxon>Amygdaloideae</taxon>
        <taxon>Maleae</taxon>
        <taxon>Malus</taxon>
    </lineage>
</organism>
<name>A0A540MXX0_MALBA</name>
<keyword evidence="1" id="KW-1133">Transmembrane helix</keyword>
<keyword evidence="3" id="KW-1185">Reference proteome</keyword>
<gene>
    <name evidence="2" type="ORF">C1H46_010767</name>
</gene>
<sequence length="50" mass="5578">MTAEREEASRRTGKMGESKEEYADRVLAIVYLDGLILSPLLYLSALFSPS</sequence>
<evidence type="ECO:0000313" key="3">
    <source>
        <dbReference type="Proteomes" id="UP000315295"/>
    </source>
</evidence>
<evidence type="ECO:0000313" key="2">
    <source>
        <dbReference type="EMBL" id="TQE03636.1"/>
    </source>
</evidence>
<dbReference type="AlphaFoldDB" id="A0A540MXX0"/>